<gene>
    <name evidence="1" type="ORF">ACJIZ3_021563</name>
</gene>
<dbReference type="EMBL" id="JBJXBP010000006">
    <property type="protein sequence ID" value="KAL3825534.1"/>
    <property type="molecule type" value="Genomic_DNA"/>
</dbReference>
<evidence type="ECO:0000313" key="2">
    <source>
        <dbReference type="Proteomes" id="UP001634393"/>
    </source>
</evidence>
<keyword evidence="2" id="KW-1185">Reference proteome</keyword>
<protein>
    <submittedName>
        <fullName evidence="1">Uncharacterized protein</fullName>
    </submittedName>
</protein>
<dbReference type="AlphaFoldDB" id="A0ABD3SLS5"/>
<comment type="caution">
    <text evidence="1">The sequence shown here is derived from an EMBL/GenBank/DDBJ whole genome shotgun (WGS) entry which is preliminary data.</text>
</comment>
<organism evidence="1 2">
    <name type="scientific">Penstemon smallii</name>
    <dbReference type="NCBI Taxonomy" id="265156"/>
    <lineage>
        <taxon>Eukaryota</taxon>
        <taxon>Viridiplantae</taxon>
        <taxon>Streptophyta</taxon>
        <taxon>Embryophyta</taxon>
        <taxon>Tracheophyta</taxon>
        <taxon>Spermatophyta</taxon>
        <taxon>Magnoliopsida</taxon>
        <taxon>eudicotyledons</taxon>
        <taxon>Gunneridae</taxon>
        <taxon>Pentapetalae</taxon>
        <taxon>asterids</taxon>
        <taxon>lamiids</taxon>
        <taxon>Lamiales</taxon>
        <taxon>Plantaginaceae</taxon>
        <taxon>Cheloneae</taxon>
        <taxon>Penstemon</taxon>
    </lineage>
</organism>
<evidence type="ECO:0000313" key="1">
    <source>
        <dbReference type="EMBL" id="KAL3825534.1"/>
    </source>
</evidence>
<name>A0ABD3SLS5_9LAMI</name>
<dbReference type="Proteomes" id="UP001634393">
    <property type="component" value="Unassembled WGS sequence"/>
</dbReference>
<sequence length="47" mass="5479">MSTRRTITTLGAHKFHKACLEGELVGQSFIKDRTYGRRRTLRTKIML</sequence>
<proteinExistence type="predicted"/>
<accession>A0ABD3SLS5</accession>
<reference evidence="1 2" key="1">
    <citation type="submission" date="2024-12" db="EMBL/GenBank/DDBJ databases">
        <title>The unique morphological basis and parallel evolutionary history of personate flowers in Penstemon.</title>
        <authorList>
            <person name="Depatie T.H."/>
            <person name="Wessinger C.A."/>
        </authorList>
    </citation>
    <scope>NUCLEOTIDE SEQUENCE [LARGE SCALE GENOMIC DNA]</scope>
    <source>
        <strain evidence="1">WTNN_2</strain>
        <tissue evidence="1">Leaf</tissue>
    </source>
</reference>